<feature type="region of interest" description="Disordered" evidence="1">
    <location>
        <begin position="860"/>
        <end position="941"/>
    </location>
</feature>
<feature type="compositionally biased region" description="Low complexity" evidence="1">
    <location>
        <begin position="128"/>
        <end position="138"/>
    </location>
</feature>
<feature type="non-terminal residue" evidence="2">
    <location>
        <position position="1055"/>
    </location>
</feature>
<feature type="compositionally biased region" description="Basic residues" evidence="1">
    <location>
        <begin position="860"/>
        <end position="871"/>
    </location>
</feature>
<dbReference type="AlphaFoldDB" id="A0ABD3NLL7"/>
<feature type="compositionally biased region" description="Polar residues" evidence="1">
    <location>
        <begin position="1031"/>
        <end position="1055"/>
    </location>
</feature>
<proteinExistence type="predicted"/>
<evidence type="ECO:0000256" key="1">
    <source>
        <dbReference type="SAM" id="MobiDB-lite"/>
    </source>
</evidence>
<evidence type="ECO:0000313" key="3">
    <source>
        <dbReference type="Proteomes" id="UP001530400"/>
    </source>
</evidence>
<feature type="compositionally biased region" description="Basic and acidic residues" evidence="1">
    <location>
        <begin position="1016"/>
        <end position="1029"/>
    </location>
</feature>
<feature type="compositionally biased region" description="Polar residues" evidence="1">
    <location>
        <begin position="988"/>
        <end position="1015"/>
    </location>
</feature>
<feature type="compositionally biased region" description="Basic residues" evidence="1">
    <location>
        <begin position="1"/>
        <end position="12"/>
    </location>
</feature>
<keyword evidence="3" id="KW-1185">Reference proteome</keyword>
<feature type="region of interest" description="Disordered" evidence="1">
    <location>
        <begin position="103"/>
        <end position="181"/>
    </location>
</feature>
<feature type="compositionally biased region" description="Low complexity" evidence="1">
    <location>
        <begin position="148"/>
        <end position="159"/>
    </location>
</feature>
<gene>
    <name evidence="2" type="ORF">ACHAWO_001614</name>
</gene>
<name>A0ABD3NLL7_9STRA</name>
<accession>A0ABD3NLL7</accession>
<feature type="compositionally biased region" description="Basic residues" evidence="1">
    <location>
        <begin position="117"/>
        <end position="127"/>
    </location>
</feature>
<dbReference type="EMBL" id="JALLPJ020001082">
    <property type="protein sequence ID" value="KAL3776754.1"/>
    <property type="molecule type" value="Genomic_DNA"/>
</dbReference>
<feature type="region of interest" description="Disordered" evidence="1">
    <location>
        <begin position="957"/>
        <end position="1055"/>
    </location>
</feature>
<comment type="caution">
    <text evidence="2">The sequence shown here is derived from an EMBL/GenBank/DDBJ whole genome shotgun (WGS) entry which is preliminary data.</text>
</comment>
<organism evidence="2 3">
    <name type="scientific">Cyclotella atomus</name>
    <dbReference type="NCBI Taxonomy" id="382360"/>
    <lineage>
        <taxon>Eukaryota</taxon>
        <taxon>Sar</taxon>
        <taxon>Stramenopiles</taxon>
        <taxon>Ochrophyta</taxon>
        <taxon>Bacillariophyta</taxon>
        <taxon>Coscinodiscophyceae</taxon>
        <taxon>Thalassiosirophycidae</taxon>
        <taxon>Stephanodiscales</taxon>
        <taxon>Stephanodiscaceae</taxon>
        <taxon>Cyclotella</taxon>
    </lineage>
</organism>
<sequence length="1055" mass="117490">MKKKRTEKHTIKRRDDSGNHTISLDTHHNTDTPCCDLIRDVIAEIFPYVADAAEVKVDGENGQNDKSTDVKLAAVEGKVKEQPLLGFMIQKYLIEQYQRSGRAAVSNQQSGSDAAKSKKKKKKKKKSSANADSSGNGENSEEKEEEVSSAVQDGVNNDQNGDDHCDQPAANDAKTAHTSTLPLSETAKNTALSGLDCFLDSIIATHASHHLENPRADRDLESFAAYLGRKYNTVMKRSDTHKNGKKKDNKSITNPETDLINILPTINIDDLKVHTTNIKCRLCQTSVNSHVKSLSQGLHQTNNTLKWGNDVEAVNHNQGLFVLDEQSTTISKRHPLTINGFDDERAFDYYQMMDDNLDLEAGNAVEATHSSAFWLEFYPLCKSEDYDAKFLQVKPSAGKEHFPLDIDSIINLVKSVILSCGIELAADSNDQQLSDAELETIVESAQRLCTEHRTTFYQINDMKIQMQTSLENAAKSNNRTAFDSASTTALNSCNEYCEIVLKRIGNLLITITKMTCFVGWRTNEFGPFLMEQMVKCWEMFNITLFKLIEPTMQYRGSVLQLCRRPGVVPLMASDKMMRDRFTKYLHTKIAMIEKLITFLDETLINPNQKSYRGHVHQAPSPLARLCVLEAFMSYSYKSQNSSVPNIFSSEEDEVGFVKLLAARVCLSQQVLKGATKSNIETKERDNFLEVKALYASIVKTVVINEADYQTAPEFIKAYHDGVAKERAKADRRLKFEPEEYSPELISSLMHTSQLLTMEWIYVLCMRQSYSHVEFALPSRLENWMESITGSNITVHKFDRDDITTRCDGAGAKRRVSSILAVLLYRWLETRCFEWHAELTQNELLTAVDFDSVVAEGVAKSGKKKKSKKKTGGGKPIDVQREPIPESTTSPPEDDGTKSEHAQNSLVGKDTNETELQPSSPNAVDEDIDDAEEKSNSKPKSICSFDVVNVDAVVKPTLLPEDQKNDQPVSKKAKAKKTAGNGGPPVVHNASSAVNTTKTSAASVVDGSSNVHTTNENNDHENFIKVERSVTKKTTSSQTPTNGSNKVIASPSSENK</sequence>
<protein>
    <submittedName>
        <fullName evidence="2">Uncharacterized protein</fullName>
    </submittedName>
</protein>
<dbReference type="Proteomes" id="UP001530400">
    <property type="component" value="Unassembled WGS sequence"/>
</dbReference>
<reference evidence="2 3" key="1">
    <citation type="submission" date="2024-10" db="EMBL/GenBank/DDBJ databases">
        <title>Updated reference genomes for cyclostephanoid diatoms.</title>
        <authorList>
            <person name="Roberts W.R."/>
            <person name="Alverson A.J."/>
        </authorList>
    </citation>
    <scope>NUCLEOTIDE SEQUENCE [LARGE SCALE GENOMIC DNA]</scope>
    <source>
        <strain evidence="2 3">AJA010-31</strain>
    </source>
</reference>
<evidence type="ECO:0000313" key="2">
    <source>
        <dbReference type="EMBL" id="KAL3776754.1"/>
    </source>
</evidence>
<feature type="region of interest" description="Disordered" evidence="1">
    <location>
        <begin position="1"/>
        <end position="24"/>
    </location>
</feature>